<dbReference type="SUPFAM" id="SSF48452">
    <property type="entry name" value="TPR-like"/>
    <property type="match status" value="1"/>
</dbReference>
<dbReference type="InterPro" id="IPR011990">
    <property type="entry name" value="TPR-like_helical_dom_sf"/>
</dbReference>
<dbReference type="Gene3D" id="1.25.40.390">
    <property type="match status" value="1"/>
</dbReference>
<dbReference type="Proteomes" id="UP000533637">
    <property type="component" value="Unassembled WGS sequence"/>
</dbReference>
<protein>
    <recommendedName>
        <fullName evidence="10">RagB/SusD family nutrient uptake outer membrane protein</fullName>
    </recommendedName>
</protein>
<keyword evidence="9" id="KW-1185">Reference proteome</keyword>
<dbReference type="RefSeq" id="WP_183671918.1">
    <property type="nucleotide sequence ID" value="NZ_BMPB01000014.1"/>
</dbReference>
<dbReference type="EMBL" id="JACHOC010000009">
    <property type="protein sequence ID" value="MBB4624137.1"/>
    <property type="molecule type" value="Genomic_DNA"/>
</dbReference>
<evidence type="ECO:0000256" key="2">
    <source>
        <dbReference type="ARBA" id="ARBA00006275"/>
    </source>
</evidence>
<dbReference type="InterPro" id="IPR033985">
    <property type="entry name" value="SusD-like_N"/>
</dbReference>
<gene>
    <name evidence="8" type="ORF">GGQ57_004065</name>
</gene>
<evidence type="ECO:0008006" key="10">
    <source>
        <dbReference type="Google" id="ProtNLM"/>
    </source>
</evidence>
<keyword evidence="3" id="KW-0732">Signal</keyword>
<comment type="caution">
    <text evidence="8">The sequence shown here is derived from an EMBL/GenBank/DDBJ whole genome shotgun (WGS) entry which is preliminary data.</text>
</comment>
<feature type="domain" description="RagB/SusD" evidence="6">
    <location>
        <begin position="266"/>
        <end position="509"/>
    </location>
</feature>
<accession>A0ABR6KRK1</accession>
<proteinExistence type="inferred from homology"/>
<comment type="similarity">
    <text evidence="2">Belongs to the SusD family.</text>
</comment>
<evidence type="ECO:0000259" key="7">
    <source>
        <dbReference type="Pfam" id="PF14322"/>
    </source>
</evidence>
<organism evidence="8 9">
    <name type="scientific">Parabacteroides faecis</name>
    <dbReference type="NCBI Taxonomy" id="1217282"/>
    <lineage>
        <taxon>Bacteria</taxon>
        <taxon>Pseudomonadati</taxon>
        <taxon>Bacteroidota</taxon>
        <taxon>Bacteroidia</taxon>
        <taxon>Bacteroidales</taxon>
        <taxon>Tannerellaceae</taxon>
        <taxon>Parabacteroides</taxon>
    </lineage>
</organism>
<feature type="domain" description="SusD-like N-terminal" evidence="7">
    <location>
        <begin position="39"/>
        <end position="221"/>
    </location>
</feature>
<comment type="subcellular location">
    <subcellularLocation>
        <location evidence="1">Cell outer membrane</location>
    </subcellularLocation>
</comment>
<dbReference type="InterPro" id="IPR012944">
    <property type="entry name" value="SusD_RagB_dom"/>
</dbReference>
<dbReference type="CDD" id="cd08977">
    <property type="entry name" value="SusD"/>
    <property type="match status" value="1"/>
</dbReference>
<name>A0ABR6KRK1_9BACT</name>
<evidence type="ECO:0000256" key="5">
    <source>
        <dbReference type="ARBA" id="ARBA00023237"/>
    </source>
</evidence>
<keyword evidence="4" id="KW-0472">Membrane</keyword>
<reference evidence="8 9" key="1">
    <citation type="submission" date="2020-08" db="EMBL/GenBank/DDBJ databases">
        <title>Genomic Encyclopedia of Type Strains, Phase IV (KMG-IV): sequencing the most valuable type-strain genomes for metagenomic binning, comparative biology and taxonomic classification.</title>
        <authorList>
            <person name="Goeker M."/>
        </authorList>
    </citation>
    <scope>NUCLEOTIDE SEQUENCE [LARGE SCALE GENOMIC DNA]</scope>
    <source>
        <strain evidence="8 9">DSM 102983</strain>
    </source>
</reference>
<evidence type="ECO:0000256" key="1">
    <source>
        <dbReference type="ARBA" id="ARBA00004442"/>
    </source>
</evidence>
<sequence>MKLNCIYIAGALAFTLNFTGCTNLDEKVYSSYTDENFPSSPEQYASMTGPIYVAAQKLFDNNLYELQEMGTDEIIVPTRGGDWYDGGRYVDMHYHIWTPSHILIKNAWDSGFSGIGTCNQVLSQFEALPDNDGKIQTISEIKVMRAWFYFYMMDTFGGVPIVTKFDQSVAAPSANTRQEVFDFIAKDLEENAEYLSSEANNQTYGRPTQGMAYTLAAKLYLNAETYTGKPQWEKAEYYCDKVIALNQYQLGDYFDMFKPDNGAKDKEPIFSVPFDANKAKGNRWFLRTLHFSHQKTFSLSQAPYNGWCVAPDFFDFYRDDDIRKKIFLYGQQYDASGNPMIYNGVNVVLDPYGFNAFDVGGADDKGRLVGARCIKYYPDKDAIGGWANNDFVVFRYADVLMMKAEALLRQGKELSTAVELMNQIRSRAFPNNPEMLFTTATLNLESLYEERGRELIWEMHRRVDMIRFGKFEDPMLFKPSTKGEEYRRIFPIPTSVLASNPNLDQNTGY</sequence>
<evidence type="ECO:0000259" key="6">
    <source>
        <dbReference type="Pfam" id="PF07980"/>
    </source>
</evidence>
<dbReference type="Pfam" id="PF14322">
    <property type="entry name" value="SusD-like_3"/>
    <property type="match status" value="1"/>
</dbReference>
<evidence type="ECO:0000256" key="4">
    <source>
        <dbReference type="ARBA" id="ARBA00023136"/>
    </source>
</evidence>
<evidence type="ECO:0000256" key="3">
    <source>
        <dbReference type="ARBA" id="ARBA00022729"/>
    </source>
</evidence>
<evidence type="ECO:0000313" key="8">
    <source>
        <dbReference type="EMBL" id="MBB4624137.1"/>
    </source>
</evidence>
<keyword evidence="5" id="KW-0998">Cell outer membrane</keyword>
<evidence type="ECO:0000313" key="9">
    <source>
        <dbReference type="Proteomes" id="UP000533637"/>
    </source>
</evidence>
<dbReference type="Pfam" id="PF07980">
    <property type="entry name" value="SusD_RagB"/>
    <property type="match status" value="1"/>
</dbReference>